<comment type="caution">
    <text evidence="9">The sequence shown here is derived from an EMBL/GenBank/DDBJ whole genome shotgun (WGS) entry which is preliminary data.</text>
</comment>
<gene>
    <name evidence="9" type="ORF">DLM86_19190</name>
</gene>
<feature type="compositionally biased region" description="Basic and acidic residues" evidence="7">
    <location>
        <begin position="62"/>
        <end position="76"/>
    </location>
</feature>
<dbReference type="Pfam" id="PF00528">
    <property type="entry name" value="BPD_transp_1"/>
    <property type="match status" value="1"/>
</dbReference>
<feature type="transmembrane region" description="Helical" evidence="6">
    <location>
        <begin position="301"/>
        <end position="322"/>
    </location>
</feature>
<evidence type="ECO:0000256" key="2">
    <source>
        <dbReference type="ARBA" id="ARBA00022448"/>
    </source>
</evidence>
<dbReference type="AlphaFoldDB" id="A0A2V5K1K2"/>
<dbReference type="EMBL" id="QJVJ01000008">
    <property type="protein sequence ID" value="PYI53115.1"/>
    <property type="molecule type" value="Genomic_DNA"/>
</dbReference>
<dbReference type="GO" id="GO:0005886">
    <property type="term" value="C:plasma membrane"/>
    <property type="evidence" value="ECO:0007669"/>
    <property type="project" value="UniProtKB-SubCell"/>
</dbReference>
<keyword evidence="3 6" id="KW-0812">Transmembrane</keyword>
<feature type="transmembrane region" description="Helical" evidence="6">
    <location>
        <begin position="259"/>
        <end position="280"/>
    </location>
</feature>
<accession>A0A2V5K1K2</accession>
<keyword evidence="10" id="KW-1185">Reference proteome</keyword>
<dbReference type="PANTHER" id="PTHR43496">
    <property type="entry name" value="PROTEIN LPLB"/>
    <property type="match status" value="1"/>
</dbReference>
<reference evidence="9 10" key="1">
    <citation type="submission" date="2018-05" db="EMBL/GenBank/DDBJ databases">
        <title>Paenibacillus flagellatus sp. nov., isolated from selenium mineral soil.</title>
        <authorList>
            <person name="Dai X."/>
        </authorList>
    </citation>
    <scope>NUCLEOTIDE SEQUENCE [LARGE SCALE GENOMIC DNA]</scope>
    <source>
        <strain evidence="9 10">DXL2</strain>
    </source>
</reference>
<dbReference type="InterPro" id="IPR000515">
    <property type="entry name" value="MetI-like"/>
</dbReference>
<proteinExistence type="inferred from homology"/>
<dbReference type="PANTHER" id="PTHR43496:SF1">
    <property type="entry name" value="POLYGALACTURONAN_RHAMNOGALACTURONAN TRANSPORT SYSTEM PERMEASE PROTEIN YTEP"/>
    <property type="match status" value="1"/>
</dbReference>
<comment type="subcellular location">
    <subcellularLocation>
        <location evidence="6">Cell membrane</location>
        <topology evidence="6">Multi-pass membrane protein</topology>
    </subcellularLocation>
    <subcellularLocation>
        <location evidence="1">Membrane</location>
        <topology evidence="1">Multi-pass membrane protein</topology>
    </subcellularLocation>
</comment>
<dbReference type="GO" id="GO:0055085">
    <property type="term" value="P:transmembrane transport"/>
    <property type="evidence" value="ECO:0007669"/>
    <property type="project" value="InterPro"/>
</dbReference>
<protein>
    <submittedName>
        <fullName evidence="9">Sugar ABC transporter permease</fullName>
    </submittedName>
</protein>
<dbReference type="SUPFAM" id="SSF161098">
    <property type="entry name" value="MetI-like"/>
    <property type="match status" value="1"/>
</dbReference>
<evidence type="ECO:0000256" key="6">
    <source>
        <dbReference type="RuleBase" id="RU363032"/>
    </source>
</evidence>
<dbReference type="PROSITE" id="PS50928">
    <property type="entry name" value="ABC_TM1"/>
    <property type="match status" value="1"/>
</dbReference>
<evidence type="ECO:0000256" key="4">
    <source>
        <dbReference type="ARBA" id="ARBA00022989"/>
    </source>
</evidence>
<sequence length="396" mass="45638">MHLIGPPYVFLEWPSGRSRSARKKRHSKESYPRHEVYLVRTGGAFVRWGGSATNIRGRRRKRETERNEAQRKESRHVNKAAALAGDRTVVRNGWRSAVRNGWARSKHLHLLALPGVLFYLIFNYVPMYGVLIAFQDFQPNKGVWGSPWVGFDQFAAFFNHMYFWRVIRNTILLSVLELLFVFPLQILFALLLNEVRSRFYKRFVQTVSYLPHFISLPAIVGMLFMFLSPQDGPLNMLLVNVFRMEPINFMGQSEWFRPLYIMSDIWTQLGWGAIIYLAALTNVNPDMYESASIDGATRLRMIWHITLPAIQPTVMIMLLLQIGKMMSLGADKVLLMQSPATYEVSDVISTFVYRRGLEFGEYSFATAVGFFNSLINIGLLLTANWIVKKTTDNSLF</sequence>
<evidence type="ECO:0000313" key="10">
    <source>
        <dbReference type="Proteomes" id="UP000247476"/>
    </source>
</evidence>
<dbReference type="OrthoDB" id="2637002at2"/>
<feature type="transmembrane region" description="Helical" evidence="6">
    <location>
        <begin position="362"/>
        <end position="387"/>
    </location>
</feature>
<feature type="transmembrane region" description="Helical" evidence="6">
    <location>
        <begin position="203"/>
        <end position="227"/>
    </location>
</feature>
<dbReference type="Gene3D" id="1.10.3720.10">
    <property type="entry name" value="MetI-like"/>
    <property type="match status" value="1"/>
</dbReference>
<keyword evidence="4 6" id="KW-1133">Transmembrane helix</keyword>
<keyword evidence="5 6" id="KW-0472">Membrane</keyword>
<dbReference type="Proteomes" id="UP000247476">
    <property type="component" value="Unassembled WGS sequence"/>
</dbReference>
<dbReference type="InterPro" id="IPR035906">
    <property type="entry name" value="MetI-like_sf"/>
</dbReference>
<feature type="transmembrane region" description="Helical" evidence="6">
    <location>
        <begin position="108"/>
        <end position="134"/>
    </location>
</feature>
<feature type="domain" description="ABC transmembrane type-1" evidence="8">
    <location>
        <begin position="167"/>
        <end position="383"/>
    </location>
</feature>
<feature type="region of interest" description="Disordered" evidence="7">
    <location>
        <begin position="56"/>
        <end position="77"/>
    </location>
</feature>
<comment type="similarity">
    <text evidence="6">Belongs to the binding-protein-dependent transport system permease family.</text>
</comment>
<evidence type="ECO:0000256" key="7">
    <source>
        <dbReference type="SAM" id="MobiDB-lite"/>
    </source>
</evidence>
<evidence type="ECO:0000256" key="5">
    <source>
        <dbReference type="ARBA" id="ARBA00023136"/>
    </source>
</evidence>
<feature type="transmembrane region" description="Helical" evidence="6">
    <location>
        <begin position="171"/>
        <end position="191"/>
    </location>
</feature>
<evidence type="ECO:0000313" key="9">
    <source>
        <dbReference type="EMBL" id="PYI53115.1"/>
    </source>
</evidence>
<name>A0A2V5K1K2_9BACL</name>
<evidence type="ECO:0000259" key="8">
    <source>
        <dbReference type="PROSITE" id="PS50928"/>
    </source>
</evidence>
<dbReference type="CDD" id="cd06261">
    <property type="entry name" value="TM_PBP2"/>
    <property type="match status" value="1"/>
</dbReference>
<organism evidence="9 10">
    <name type="scientific">Paenibacillus flagellatus</name>
    <dbReference type="NCBI Taxonomy" id="2211139"/>
    <lineage>
        <taxon>Bacteria</taxon>
        <taxon>Bacillati</taxon>
        <taxon>Bacillota</taxon>
        <taxon>Bacilli</taxon>
        <taxon>Bacillales</taxon>
        <taxon>Paenibacillaceae</taxon>
        <taxon>Paenibacillus</taxon>
    </lineage>
</organism>
<evidence type="ECO:0000256" key="1">
    <source>
        <dbReference type="ARBA" id="ARBA00004141"/>
    </source>
</evidence>
<keyword evidence="2 6" id="KW-0813">Transport</keyword>
<evidence type="ECO:0000256" key="3">
    <source>
        <dbReference type="ARBA" id="ARBA00022692"/>
    </source>
</evidence>